<evidence type="ECO:0000313" key="4">
    <source>
        <dbReference type="EMBL" id="KDR12433.1"/>
    </source>
</evidence>
<dbReference type="STRING" id="136037.A0A067QTZ2"/>
<dbReference type="Gene3D" id="1.25.40.10">
    <property type="entry name" value="Tetratricopeptide repeat domain"/>
    <property type="match status" value="1"/>
</dbReference>
<dbReference type="PANTHER" id="PTHR21405">
    <property type="entry name" value="CDNA SEQUENCE BC021608"/>
    <property type="match status" value="1"/>
</dbReference>
<organism evidence="4 5">
    <name type="scientific">Zootermopsis nevadensis</name>
    <name type="common">Dampwood termite</name>
    <dbReference type="NCBI Taxonomy" id="136037"/>
    <lineage>
        <taxon>Eukaryota</taxon>
        <taxon>Metazoa</taxon>
        <taxon>Ecdysozoa</taxon>
        <taxon>Arthropoda</taxon>
        <taxon>Hexapoda</taxon>
        <taxon>Insecta</taxon>
        <taxon>Pterygota</taxon>
        <taxon>Neoptera</taxon>
        <taxon>Polyneoptera</taxon>
        <taxon>Dictyoptera</taxon>
        <taxon>Blattodea</taxon>
        <taxon>Blattoidea</taxon>
        <taxon>Termitoidae</taxon>
        <taxon>Termopsidae</taxon>
        <taxon>Zootermopsis</taxon>
    </lineage>
</organism>
<proteinExistence type="inferred from homology"/>
<dbReference type="SUPFAM" id="SSF48452">
    <property type="entry name" value="TPR-like"/>
    <property type="match status" value="1"/>
</dbReference>
<evidence type="ECO:0000256" key="2">
    <source>
        <dbReference type="ARBA" id="ARBA00022737"/>
    </source>
</evidence>
<accession>A0A067QTZ2</accession>
<dbReference type="EMBL" id="KK853018">
    <property type="protein sequence ID" value="KDR12433.1"/>
    <property type="molecule type" value="Genomic_DNA"/>
</dbReference>
<evidence type="ECO:0000313" key="5">
    <source>
        <dbReference type="Proteomes" id="UP000027135"/>
    </source>
</evidence>
<dbReference type="AlphaFoldDB" id="A0A067QTZ2"/>
<protein>
    <submittedName>
        <fullName evidence="4">Tetratricopeptide repeat protein 36</fullName>
    </submittedName>
</protein>
<dbReference type="FunFam" id="1.25.40.10:FF:000213">
    <property type="entry name" value="Tetratricopeptide repeat domain 36"/>
    <property type="match status" value="1"/>
</dbReference>
<evidence type="ECO:0000256" key="1">
    <source>
        <dbReference type="ARBA" id="ARBA00006995"/>
    </source>
</evidence>
<comment type="similarity">
    <text evidence="1">Belongs to the TTC36 family.</text>
</comment>
<keyword evidence="3" id="KW-0802">TPR repeat</keyword>
<dbReference type="InParanoid" id="A0A067QTZ2"/>
<name>A0A067QTZ2_ZOONE</name>
<dbReference type="OrthoDB" id="539634at2759"/>
<dbReference type="InterPro" id="IPR019734">
    <property type="entry name" value="TPR_rpt"/>
</dbReference>
<evidence type="ECO:0000256" key="3">
    <source>
        <dbReference type="ARBA" id="ARBA00022803"/>
    </source>
</evidence>
<dbReference type="OMA" id="CNQMLCE"/>
<dbReference type="PANTHER" id="PTHR21405:SF0">
    <property type="entry name" value="TETRATRICOPEPTIDE REPEAT PROTEIN 36"/>
    <property type="match status" value="1"/>
</dbReference>
<keyword evidence="2" id="KW-0677">Repeat</keyword>
<sequence length="183" mass="19815">MSSEHDRAVLNCIFNPLLPVGELVYEEELPNDMQDIEDRITDVEEAKGLELEGVKAAESGDLDKAVGLFTSAINIAPNWASGYNNRAQAHRLKGNTPAAVADLNEAIHLSGGQGRSGCQALCQRGIMNRKEGLVDLARKDFEAAAKLGSHFAKMQLVELNPYAALCSQMLHDVTGKLQQTGQK</sequence>
<reference evidence="4 5" key="1">
    <citation type="journal article" date="2014" name="Nat. Commun.">
        <title>Molecular traces of alternative social organization in a termite genome.</title>
        <authorList>
            <person name="Terrapon N."/>
            <person name="Li C."/>
            <person name="Robertson H.M."/>
            <person name="Ji L."/>
            <person name="Meng X."/>
            <person name="Booth W."/>
            <person name="Chen Z."/>
            <person name="Childers C.P."/>
            <person name="Glastad K.M."/>
            <person name="Gokhale K."/>
            <person name="Gowin J."/>
            <person name="Gronenberg W."/>
            <person name="Hermansen R.A."/>
            <person name="Hu H."/>
            <person name="Hunt B.G."/>
            <person name="Huylmans A.K."/>
            <person name="Khalil S.M."/>
            <person name="Mitchell R.D."/>
            <person name="Munoz-Torres M.C."/>
            <person name="Mustard J.A."/>
            <person name="Pan H."/>
            <person name="Reese J.T."/>
            <person name="Scharf M.E."/>
            <person name="Sun F."/>
            <person name="Vogel H."/>
            <person name="Xiao J."/>
            <person name="Yang W."/>
            <person name="Yang Z."/>
            <person name="Yang Z."/>
            <person name="Zhou J."/>
            <person name="Zhu J."/>
            <person name="Brent C.S."/>
            <person name="Elsik C.G."/>
            <person name="Goodisman M.A."/>
            <person name="Liberles D.A."/>
            <person name="Roe R.M."/>
            <person name="Vargo E.L."/>
            <person name="Vilcinskas A."/>
            <person name="Wang J."/>
            <person name="Bornberg-Bauer E."/>
            <person name="Korb J."/>
            <person name="Zhang G."/>
            <person name="Liebig J."/>
        </authorList>
    </citation>
    <scope>NUCLEOTIDE SEQUENCE [LARGE SCALE GENOMIC DNA]</scope>
    <source>
        <tissue evidence="4">Whole organism</tissue>
    </source>
</reference>
<dbReference type="InterPro" id="IPR011990">
    <property type="entry name" value="TPR-like_helical_dom_sf"/>
</dbReference>
<dbReference type="SMART" id="SM00028">
    <property type="entry name" value="TPR"/>
    <property type="match status" value="3"/>
</dbReference>
<dbReference type="FunCoup" id="A0A067QTZ2">
    <property type="interactions" value="17"/>
</dbReference>
<gene>
    <name evidence="4" type="ORF">L798_13484</name>
</gene>
<dbReference type="GO" id="GO:0006570">
    <property type="term" value="P:tyrosine metabolic process"/>
    <property type="evidence" value="ECO:0007669"/>
    <property type="project" value="TreeGrafter"/>
</dbReference>
<dbReference type="eggNOG" id="KOG4555">
    <property type="taxonomic scope" value="Eukaryota"/>
</dbReference>
<dbReference type="InterPro" id="IPR038906">
    <property type="entry name" value="TTC36"/>
</dbReference>
<dbReference type="Proteomes" id="UP000027135">
    <property type="component" value="Unassembled WGS sequence"/>
</dbReference>
<keyword evidence="5" id="KW-1185">Reference proteome</keyword>